<dbReference type="InterPro" id="IPR008775">
    <property type="entry name" value="Phytyl_CoA_dOase-like"/>
</dbReference>
<gene>
    <name evidence="2" type="ORF">BKX93_15955</name>
</gene>
<dbReference type="GO" id="GO:0016706">
    <property type="term" value="F:2-oxoglutarate-dependent dioxygenase activity"/>
    <property type="evidence" value="ECO:0007669"/>
    <property type="project" value="UniProtKB-ARBA"/>
</dbReference>
<name>A0A1D9LJ76_9NEIS</name>
<dbReference type="GeneID" id="68842703"/>
<evidence type="ECO:0000313" key="2">
    <source>
        <dbReference type="EMBL" id="AOZ51350.1"/>
    </source>
</evidence>
<dbReference type="Proteomes" id="UP000178776">
    <property type="component" value="Chromosome"/>
</dbReference>
<reference evidence="2 3" key="1">
    <citation type="submission" date="2016-10" db="EMBL/GenBank/DDBJ databases">
        <title>Chromobacterium muskegensis sp. nov., an insecticidal bacterium isolated from Sphagnum bogs.</title>
        <authorList>
            <person name="Sparks M.E."/>
            <person name="Blackburn M.B."/>
            <person name="Gundersen-Rindal D.E."/>
            <person name="Mitchell A."/>
            <person name="Farrar R."/>
            <person name="Kuhar D."/>
        </authorList>
    </citation>
    <scope>NUCLEOTIDE SEQUENCE [LARGE SCALE GENOMIC DNA]</scope>
    <source>
        <strain evidence="2 3">21-1</strain>
    </source>
</reference>
<dbReference type="STRING" id="1108595.BKX93_15955"/>
<protein>
    <recommendedName>
        <fullName evidence="4">Phytanoyl-CoA dioxygenase</fullName>
    </recommendedName>
</protein>
<sequence length="294" mass="32423">MTALQRFSPDHPASCIAAALERDGGVIIEGLLCPERLARFRAELFPLLDAAPDCQGDFYGYATRRLSGLIARVPVCRELAIHPLILQLMDIMLLRGCREYQLNLTQAIRIGPGEPRQFLHSDALMFPVKVPGSETMINCMYALDDFTEDNGATNVAPGSHRWTEERLPDESEVVPAAMPAGSVLIYFGSVIHAGGANRTGQPRTGVVLSYCLGWLRQAENHYLAVPRELARELPERLQRLLGYFVHAPNLGSVDGQDPVALLREPPAEPPRFAEFLPEEAKTLLAEARAAMQND</sequence>
<dbReference type="SUPFAM" id="SSF51197">
    <property type="entry name" value="Clavaminate synthase-like"/>
    <property type="match status" value="1"/>
</dbReference>
<evidence type="ECO:0008006" key="4">
    <source>
        <dbReference type="Google" id="ProtNLM"/>
    </source>
</evidence>
<dbReference type="AlphaFoldDB" id="A0A1D9LJ76"/>
<dbReference type="RefSeq" id="WP_052729336.1">
    <property type="nucleotide sequence ID" value="NZ_CP017707.1"/>
</dbReference>
<comment type="cofactor">
    <cofactor evidence="1">
        <name>Fe(2+)</name>
        <dbReference type="ChEBI" id="CHEBI:29033"/>
    </cofactor>
</comment>
<dbReference type="EMBL" id="CP017707">
    <property type="protein sequence ID" value="AOZ51350.1"/>
    <property type="molecule type" value="Genomic_DNA"/>
</dbReference>
<evidence type="ECO:0000313" key="3">
    <source>
        <dbReference type="Proteomes" id="UP000178776"/>
    </source>
</evidence>
<dbReference type="Pfam" id="PF05721">
    <property type="entry name" value="PhyH"/>
    <property type="match status" value="1"/>
</dbReference>
<dbReference type="PANTHER" id="PTHR20883:SF48">
    <property type="entry name" value="ECTOINE DIOXYGENASE"/>
    <property type="match status" value="1"/>
</dbReference>
<dbReference type="GO" id="GO:0005506">
    <property type="term" value="F:iron ion binding"/>
    <property type="evidence" value="ECO:0007669"/>
    <property type="project" value="UniProtKB-ARBA"/>
</dbReference>
<dbReference type="PANTHER" id="PTHR20883">
    <property type="entry name" value="PHYTANOYL-COA DIOXYGENASE DOMAIN CONTAINING 1"/>
    <property type="match status" value="1"/>
</dbReference>
<dbReference type="KEGG" id="cvc:BKX93_15955"/>
<proteinExistence type="predicted"/>
<organism evidence="2 3">
    <name type="scientific">Chromobacterium vaccinii</name>
    <dbReference type="NCBI Taxonomy" id="1108595"/>
    <lineage>
        <taxon>Bacteria</taxon>
        <taxon>Pseudomonadati</taxon>
        <taxon>Pseudomonadota</taxon>
        <taxon>Betaproteobacteria</taxon>
        <taxon>Neisseriales</taxon>
        <taxon>Chromobacteriaceae</taxon>
        <taxon>Chromobacterium</taxon>
    </lineage>
</organism>
<dbReference type="Gene3D" id="2.60.120.620">
    <property type="entry name" value="q2cbj1_9rhob like domain"/>
    <property type="match status" value="1"/>
</dbReference>
<evidence type="ECO:0000256" key="1">
    <source>
        <dbReference type="ARBA" id="ARBA00001954"/>
    </source>
</evidence>
<accession>A0A1D9LJ76</accession>